<keyword evidence="2" id="KW-1003">Cell membrane</keyword>
<gene>
    <name evidence="7" type="ORF">ACFS5J_03775</name>
</gene>
<protein>
    <submittedName>
        <fullName evidence="7">Lipopolysaccharide biosynthesis protein</fullName>
    </submittedName>
</protein>
<reference evidence="8" key="1">
    <citation type="journal article" date="2019" name="Int. J. Syst. Evol. Microbiol.">
        <title>The Global Catalogue of Microorganisms (GCM) 10K type strain sequencing project: providing services to taxonomists for standard genome sequencing and annotation.</title>
        <authorList>
            <consortium name="The Broad Institute Genomics Platform"/>
            <consortium name="The Broad Institute Genome Sequencing Center for Infectious Disease"/>
            <person name="Wu L."/>
            <person name="Ma J."/>
        </authorList>
    </citation>
    <scope>NUCLEOTIDE SEQUENCE [LARGE SCALE GENOMIC DNA]</scope>
    <source>
        <strain evidence="8">KCTC 22671</strain>
    </source>
</reference>
<keyword evidence="3 6" id="KW-0812">Transmembrane</keyword>
<evidence type="ECO:0000256" key="5">
    <source>
        <dbReference type="ARBA" id="ARBA00023136"/>
    </source>
</evidence>
<dbReference type="InterPro" id="IPR050833">
    <property type="entry name" value="Poly_Biosynth_Transport"/>
</dbReference>
<sequence>MQDNKTHKQAFWFTIINYVGILIGVFSTVFIYPNDKDFLGKVGFVDSIAQMLFPVFVFGGAQALIHFYPNLSEESKKKLFKYGIVTILCIAAVTLVVLLLGQFAISWDKYSYLFFAFPLALVLALIELFKRQSANLQKIAIPTFYDKIIPKLALPIVFVLVLAHFFTENTGIVIFVGFYFLLLLMVAQYLFRYFSIKGNWNFKSLFESISKREYYNYCFYSFLGSFGSFLAFRIDGFMIPLFLEFDDNGAYRIAVNLSSALAIPATGLFTIYAPQVSHWIKNKEFDVLKMKYVETSKLLFFIGALLFSCVIVGVESFFSLLPTADKLIASLPVIYILGANVVFNMATGFNSEIISYSQYYRFNIVAVLVLVVLNVSLNYYYLTQTDFGISGVAIASLVSMSLFNIAKLIFIYKKFRILPFDWSYAKLILIMFLIALGVYNFPQFSNLWVDVFVKVSALVISSLLLIYQLKLLPLFNYWVNKITRKI</sequence>
<dbReference type="EMBL" id="JBHUPC010000010">
    <property type="protein sequence ID" value="MFD2891131.1"/>
    <property type="molecule type" value="Genomic_DNA"/>
</dbReference>
<name>A0ABW5YJ76_9FLAO</name>
<evidence type="ECO:0000313" key="7">
    <source>
        <dbReference type="EMBL" id="MFD2891131.1"/>
    </source>
</evidence>
<dbReference type="RefSeq" id="WP_379810672.1">
    <property type="nucleotide sequence ID" value="NZ_JBHUPC010000010.1"/>
</dbReference>
<dbReference type="Proteomes" id="UP001597534">
    <property type="component" value="Unassembled WGS sequence"/>
</dbReference>
<feature type="transmembrane region" description="Helical" evidence="6">
    <location>
        <begin position="298"/>
        <end position="321"/>
    </location>
</feature>
<keyword evidence="4 6" id="KW-1133">Transmembrane helix</keyword>
<evidence type="ECO:0000256" key="4">
    <source>
        <dbReference type="ARBA" id="ARBA00022989"/>
    </source>
</evidence>
<evidence type="ECO:0000256" key="1">
    <source>
        <dbReference type="ARBA" id="ARBA00004651"/>
    </source>
</evidence>
<dbReference type="PANTHER" id="PTHR30250:SF11">
    <property type="entry name" value="O-ANTIGEN TRANSPORTER-RELATED"/>
    <property type="match status" value="1"/>
</dbReference>
<feature type="transmembrane region" description="Helical" evidence="6">
    <location>
        <begin position="424"/>
        <end position="441"/>
    </location>
</feature>
<organism evidence="7 8">
    <name type="scientific">Flavobacterium chuncheonense</name>
    <dbReference type="NCBI Taxonomy" id="2026653"/>
    <lineage>
        <taxon>Bacteria</taxon>
        <taxon>Pseudomonadati</taxon>
        <taxon>Bacteroidota</taxon>
        <taxon>Flavobacteriia</taxon>
        <taxon>Flavobacteriales</taxon>
        <taxon>Flavobacteriaceae</taxon>
        <taxon>Flavobacterium</taxon>
    </lineage>
</organism>
<feature type="transmembrane region" description="Helical" evidence="6">
    <location>
        <begin position="253"/>
        <end position="273"/>
    </location>
</feature>
<keyword evidence="8" id="KW-1185">Reference proteome</keyword>
<feature type="transmembrane region" description="Helical" evidence="6">
    <location>
        <begin position="12"/>
        <end position="32"/>
    </location>
</feature>
<feature type="transmembrane region" description="Helical" evidence="6">
    <location>
        <begin position="214"/>
        <end position="233"/>
    </location>
</feature>
<feature type="transmembrane region" description="Helical" evidence="6">
    <location>
        <begin position="359"/>
        <end position="381"/>
    </location>
</feature>
<accession>A0ABW5YJ76</accession>
<feature type="transmembrane region" description="Helical" evidence="6">
    <location>
        <begin position="387"/>
        <end position="412"/>
    </location>
</feature>
<feature type="transmembrane region" description="Helical" evidence="6">
    <location>
        <begin position="172"/>
        <end position="194"/>
    </location>
</feature>
<evidence type="ECO:0000256" key="3">
    <source>
        <dbReference type="ARBA" id="ARBA00022692"/>
    </source>
</evidence>
<keyword evidence="5 6" id="KW-0472">Membrane</keyword>
<feature type="transmembrane region" description="Helical" evidence="6">
    <location>
        <begin position="47"/>
        <end position="67"/>
    </location>
</feature>
<evidence type="ECO:0000313" key="8">
    <source>
        <dbReference type="Proteomes" id="UP001597534"/>
    </source>
</evidence>
<comment type="caution">
    <text evidence="7">The sequence shown here is derived from an EMBL/GenBank/DDBJ whole genome shotgun (WGS) entry which is preliminary data.</text>
</comment>
<comment type="subcellular location">
    <subcellularLocation>
        <location evidence="1">Cell membrane</location>
        <topology evidence="1">Multi-pass membrane protein</topology>
    </subcellularLocation>
</comment>
<evidence type="ECO:0000256" key="2">
    <source>
        <dbReference type="ARBA" id="ARBA00022475"/>
    </source>
</evidence>
<feature type="transmembrane region" description="Helical" evidence="6">
    <location>
        <begin position="148"/>
        <end position="166"/>
    </location>
</feature>
<feature type="transmembrane region" description="Helical" evidence="6">
    <location>
        <begin position="110"/>
        <end position="128"/>
    </location>
</feature>
<dbReference type="PANTHER" id="PTHR30250">
    <property type="entry name" value="PST FAMILY PREDICTED COLANIC ACID TRANSPORTER"/>
    <property type="match status" value="1"/>
</dbReference>
<proteinExistence type="predicted"/>
<feature type="transmembrane region" description="Helical" evidence="6">
    <location>
        <begin position="327"/>
        <end position="347"/>
    </location>
</feature>
<evidence type="ECO:0000256" key="6">
    <source>
        <dbReference type="SAM" id="Phobius"/>
    </source>
</evidence>
<feature type="transmembrane region" description="Helical" evidence="6">
    <location>
        <begin position="79"/>
        <end position="104"/>
    </location>
</feature>